<dbReference type="InterPro" id="IPR013527">
    <property type="entry name" value="YicC-like_N"/>
</dbReference>
<sequence>MIRSMTAFASRRGRHGDIDWDWDLRSVNGRGLELRLRLPEGIAGLEQAVRNALSARLARGNVSLTLRQTRAAAEGALALDDDQLDRVLHALEHVQQRAFTLGVTLAQPTAADVLSQKGVVVAAPSVVSEEGLVEWLLTDLGVLLDEFINAREAEGSALAAVIQGQLSQIESLVEEATGAADLRRDEARLAMAAAFRRVSDEVSEIDETRLTQELALLALKSDVTEELDRLRAHVAAARELIGDPQPAGRRLDFLAQEFNREANTLMSKSGSMRLGRVGLDLKAAIDQMREQVQNVE</sequence>
<evidence type="ECO:0000256" key="3">
    <source>
        <dbReference type="ARBA" id="ARBA00022759"/>
    </source>
</evidence>
<reference evidence="8 9" key="1">
    <citation type="submission" date="2019-06" db="EMBL/GenBank/DDBJ databases">
        <title>YIM 131921 draft genome.</title>
        <authorList>
            <person name="Jiang L."/>
        </authorList>
    </citation>
    <scope>NUCLEOTIDE SEQUENCE [LARGE SCALE GENOMIC DNA]</scope>
    <source>
        <strain evidence="8 9">YIM 131921</strain>
    </source>
</reference>
<dbReference type="NCBIfam" id="TIGR00255">
    <property type="entry name" value="YicC/YloC family endoribonuclease"/>
    <property type="match status" value="1"/>
</dbReference>
<keyword evidence="3" id="KW-0255">Endonuclease</keyword>
<evidence type="ECO:0000256" key="1">
    <source>
        <dbReference type="ARBA" id="ARBA00001968"/>
    </source>
</evidence>
<comment type="cofactor">
    <cofactor evidence="1">
        <name>a divalent metal cation</name>
        <dbReference type="ChEBI" id="CHEBI:60240"/>
    </cofactor>
</comment>
<proteinExistence type="inferred from homology"/>
<evidence type="ECO:0000313" key="8">
    <source>
        <dbReference type="EMBL" id="TNC51166.1"/>
    </source>
</evidence>
<dbReference type="Proteomes" id="UP000305887">
    <property type="component" value="Unassembled WGS sequence"/>
</dbReference>
<comment type="similarity">
    <text evidence="5">Belongs to the YicC/YloC family.</text>
</comment>
<keyword evidence="9" id="KW-1185">Reference proteome</keyword>
<dbReference type="InterPro" id="IPR005229">
    <property type="entry name" value="YicC/YloC-like"/>
</dbReference>
<feature type="domain" description="Endoribonuclease YicC-like C-terminal" evidence="7">
    <location>
        <begin position="186"/>
        <end position="296"/>
    </location>
</feature>
<evidence type="ECO:0000259" key="7">
    <source>
        <dbReference type="Pfam" id="PF08340"/>
    </source>
</evidence>
<dbReference type="PANTHER" id="PTHR30636">
    <property type="entry name" value="UPF0701 PROTEIN YICC"/>
    <property type="match status" value="1"/>
</dbReference>
<evidence type="ECO:0000256" key="5">
    <source>
        <dbReference type="ARBA" id="ARBA00035648"/>
    </source>
</evidence>
<dbReference type="Pfam" id="PF08340">
    <property type="entry name" value="YicC-like_C"/>
    <property type="match status" value="1"/>
</dbReference>
<dbReference type="OrthoDB" id="9771229at2"/>
<gene>
    <name evidence="8" type="ORF">FHG66_06360</name>
</gene>
<dbReference type="GO" id="GO:0016787">
    <property type="term" value="F:hydrolase activity"/>
    <property type="evidence" value="ECO:0007669"/>
    <property type="project" value="UniProtKB-KW"/>
</dbReference>
<evidence type="ECO:0000256" key="4">
    <source>
        <dbReference type="ARBA" id="ARBA00022801"/>
    </source>
</evidence>
<dbReference type="InterPro" id="IPR013551">
    <property type="entry name" value="YicC-like_C"/>
</dbReference>
<dbReference type="GO" id="GO:0004521">
    <property type="term" value="F:RNA endonuclease activity"/>
    <property type="evidence" value="ECO:0007669"/>
    <property type="project" value="InterPro"/>
</dbReference>
<evidence type="ECO:0000256" key="2">
    <source>
        <dbReference type="ARBA" id="ARBA00022722"/>
    </source>
</evidence>
<protein>
    <submittedName>
        <fullName evidence="8">YicC family protein</fullName>
    </submittedName>
</protein>
<feature type="domain" description="Endoribonuclease YicC-like N-terminal" evidence="6">
    <location>
        <begin position="2"/>
        <end position="159"/>
    </location>
</feature>
<dbReference type="PANTHER" id="PTHR30636:SF3">
    <property type="entry name" value="UPF0701 PROTEIN YICC"/>
    <property type="match status" value="1"/>
</dbReference>
<name>A0A5C4MYF0_9RHOB</name>
<organism evidence="8 9">
    <name type="scientific">Rubellimicrobium rubrum</name>
    <dbReference type="NCBI Taxonomy" id="2585369"/>
    <lineage>
        <taxon>Bacteria</taxon>
        <taxon>Pseudomonadati</taxon>
        <taxon>Pseudomonadota</taxon>
        <taxon>Alphaproteobacteria</taxon>
        <taxon>Rhodobacterales</taxon>
        <taxon>Roseobacteraceae</taxon>
        <taxon>Rubellimicrobium</taxon>
    </lineage>
</organism>
<comment type="caution">
    <text evidence="8">The sequence shown here is derived from an EMBL/GenBank/DDBJ whole genome shotgun (WGS) entry which is preliminary data.</text>
</comment>
<dbReference type="AlphaFoldDB" id="A0A5C4MYF0"/>
<keyword evidence="4" id="KW-0378">Hydrolase</keyword>
<evidence type="ECO:0000259" key="6">
    <source>
        <dbReference type="Pfam" id="PF03755"/>
    </source>
</evidence>
<evidence type="ECO:0000313" key="9">
    <source>
        <dbReference type="Proteomes" id="UP000305887"/>
    </source>
</evidence>
<dbReference type="Pfam" id="PF03755">
    <property type="entry name" value="YicC-like_N"/>
    <property type="match status" value="1"/>
</dbReference>
<accession>A0A5C4MYF0</accession>
<keyword evidence="2" id="KW-0540">Nuclease</keyword>
<dbReference type="EMBL" id="VDFU01000005">
    <property type="protein sequence ID" value="TNC51166.1"/>
    <property type="molecule type" value="Genomic_DNA"/>
</dbReference>